<dbReference type="PIRSF" id="PIRSF036427">
    <property type="entry name" value="Precrrn-2_mtase"/>
    <property type="match status" value="1"/>
</dbReference>
<name>A0A4R3MJD3_9FIRM</name>
<comment type="similarity">
    <text evidence="2 7">Belongs to the precorrin methyltransferase family.</text>
</comment>
<dbReference type="InterPro" id="IPR014776">
    <property type="entry name" value="4pyrrole_Mease_sub2"/>
</dbReference>
<dbReference type="RefSeq" id="WP_132253174.1">
    <property type="nucleotide sequence ID" value="NZ_SMAL01000008.1"/>
</dbReference>
<evidence type="ECO:0000256" key="5">
    <source>
        <dbReference type="ARBA" id="ARBA00022679"/>
    </source>
</evidence>
<dbReference type="OrthoDB" id="9804789at2"/>
<dbReference type="Gene3D" id="3.30.950.10">
    <property type="entry name" value="Methyltransferase, Cobalt-precorrin-4 Transmethylase, Domain 2"/>
    <property type="match status" value="1"/>
</dbReference>
<dbReference type="GO" id="GO:0009236">
    <property type="term" value="P:cobalamin biosynthetic process"/>
    <property type="evidence" value="ECO:0007669"/>
    <property type="project" value="UniProtKB-UniRule"/>
</dbReference>
<evidence type="ECO:0000256" key="7">
    <source>
        <dbReference type="PIRNR" id="PIRNR036427"/>
    </source>
</evidence>
<dbReference type="Gene3D" id="3.40.1010.10">
    <property type="entry name" value="Cobalt-precorrin-4 Transmethylase, Domain 1"/>
    <property type="match status" value="1"/>
</dbReference>
<keyword evidence="10" id="KW-1185">Reference proteome</keyword>
<evidence type="ECO:0000313" key="10">
    <source>
        <dbReference type="Proteomes" id="UP000294902"/>
    </source>
</evidence>
<dbReference type="Pfam" id="PF00590">
    <property type="entry name" value="TP_methylase"/>
    <property type="match status" value="1"/>
</dbReference>
<feature type="domain" description="Tetrapyrrole methylase" evidence="8">
    <location>
        <begin position="3"/>
        <end position="207"/>
    </location>
</feature>
<dbReference type="NCBIfam" id="TIGR01467">
    <property type="entry name" value="cobI_cbiL"/>
    <property type="match status" value="1"/>
</dbReference>
<evidence type="ECO:0000256" key="6">
    <source>
        <dbReference type="ARBA" id="ARBA00022691"/>
    </source>
</evidence>
<evidence type="ECO:0000313" key="9">
    <source>
        <dbReference type="EMBL" id="TCT13795.1"/>
    </source>
</evidence>
<dbReference type="InterPro" id="IPR000878">
    <property type="entry name" value="4pyrrol_Mease"/>
</dbReference>
<gene>
    <name evidence="9" type="ORF">EDC18_10829</name>
</gene>
<dbReference type="InterPro" id="IPR012382">
    <property type="entry name" value="CobI/CbiL"/>
</dbReference>
<dbReference type="EMBL" id="SMAL01000008">
    <property type="protein sequence ID" value="TCT13795.1"/>
    <property type="molecule type" value="Genomic_DNA"/>
</dbReference>
<dbReference type="PANTHER" id="PTHR43467:SF2">
    <property type="entry name" value="COBALT-PRECORRIN-2 C(20)-METHYLTRANSFERASE"/>
    <property type="match status" value="1"/>
</dbReference>
<reference evidence="9 10" key="1">
    <citation type="submission" date="2019-03" db="EMBL/GenBank/DDBJ databases">
        <title>Genomic Encyclopedia of Type Strains, Phase IV (KMG-IV): sequencing the most valuable type-strain genomes for metagenomic binning, comparative biology and taxonomic classification.</title>
        <authorList>
            <person name="Goeker M."/>
        </authorList>
    </citation>
    <scope>NUCLEOTIDE SEQUENCE [LARGE SCALE GENOMIC DNA]</scope>
    <source>
        <strain evidence="9 10">DSM 24629</strain>
    </source>
</reference>
<dbReference type="AlphaFoldDB" id="A0A4R3MJD3"/>
<keyword evidence="6" id="KW-0949">S-adenosyl-L-methionine</keyword>
<dbReference type="UniPathway" id="UPA00148"/>
<comment type="caution">
    <text evidence="9">The sequence shown here is derived from an EMBL/GenBank/DDBJ whole genome shotgun (WGS) entry which is preliminary data.</text>
</comment>
<organism evidence="9 10">
    <name type="scientific">Natranaerovirga pectinivora</name>
    <dbReference type="NCBI Taxonomy" id="682400"/>
    <lineage>
        <taxon>Bacteria</taxon>
        <taxon>Bacillati</taxon>
        <taxon>Bacillota</taxon>
        <taxon>Clostridia</taxon>
        <taxon>Lachnospirales</taxon>
        <taxon>Natranaerovirgaceae</taxon>
        <taxon>Natranaerovirga</taxon>
    </lineage>
</organism>
<comment type="pathway">
    <text evidence="1">Cofactor biosynthesis; adenosylcobalamin biosynthesis.</text>
</comment>
<dbReference type="SUPFAM" id="SSF53790">
    <property type="entry name" value="Tetrapyrrole methylase"/>
    <property type="match status" value="1"/>
</dbReference>
<sequence length="232" mass="25736">MAKFYGIGVGPGDPELLTIKASRILSQIDVVLLPQTKEGKKGVAYTIIEPYLKENLEHVYVNFPMVKDESIFIEAGKEAAKEVEKHIGLGKNVAFVTLGDPSVYSSYGYIIKALSKDMPIETIPGITSFCASAAMINQPLVEKDEILSIIPMNATDDKIGKVLEASDAFAFMKIYNRENRVLDHLNTHQIINNSVLIKRCGFEDSQIDPDIKENILKNKDYLSLVLSRKGCL</sequence>
<accession>A0A4R3MJD3</accession>
<protein>
    <submittedName>
        <fullName evidence="9">Precorrin-2/cobalt-factor-2 C20-methyltransferase</fullName>
    </submittedName>
</protein>
<keyword evidence="4 9" id="KW-0489">Methyltransferase</keyword>
<dbReference type="GO" id="GO:0032259">
    <property type="term" value="P:methylation"/>
    <property type="evidence" value="ECO:0007669"/>
    <property type="project" value="UniProtKB-KW"/>
</dbReference>
<dbReference type="CDD" id="cd11645">
    <property type="entry name" value="Precorrin_2_C20_MT"/>
    <property type="match status" value="1"/>
</dbReference>
<evidence type="ECO:0000256" key="4">
    <source>
        <dbReference type="ARBA" id="ARBA00022603"/>
    </source>
</evidence>
<evidence type="ECO:0000256" key="3">
    <source>
        <dbReference type="ARBA" id="ARBA00022573"/>
    </source>
</evidence>
<evidence type="ECO:0000256" key="1">
    <source>
        <dbReference type="ARBA" id="ARBA00004953"/>
    </source>
</evidence>
<dbReference type="InterPro" id="IPR006364">
    <property type="entry name" value="CobI/CbiL/CobIJ_dom"/>
</dbReference>
<dbReference type="InterPro" id="IPR035996">
    <property type="entry name" value="4pyrrol_Methylase_sf"/>
</dbReference>
<proteinExistence type="inferred from homology"/>
<dbReference type="GO" id="GO:0030788">
    <property type="term" value="F:precorrin-2 C20-methyltransferase activity"/>
    <property type="evidence" value="ECO:0007669"/>
    <property type="project" value="InterPro"/>
</dbReference>
<keyword evidence="5 9" id="KW-0808">Transferase</keyword>
<dbReference type="PANTHER" id="PTHR43467">
    <property type="entry name" value="COBALT-PRECORRIN-2 C(20)-METHYLTRANSFERASE"/>
    <property type="match status" value="1"/>
</dbReference>
<keyword evidence="3" id="KW-0169">Cobalamin biosynthesis</keyword>
<evidence type="ECO:0000256" key="2">
    <source>
        <dbReference type="ARBA" id="ARBA00005879"/>
    </source>
</evidence>
<dbReference type="Proteomes" id="UP000294902">
    <property type="component" value="Unassembled WGS sequence"/>
</dbReference>
<evidence type="ECO:0000259" key="8">
    <source>
        <dbReference type="Pfam" id="PF00590"/>
    </source>
</evidence>
<dbReference type="InterPro" id="IPR014777">
    <property type="entry name" value="4pyrrole_Mease_sub1"/>
</dbReference>